<gene>
    <name evidence="1" type="ORF">GALLR39Z86_45830</name>
</gene>
<name>A0A9W6GDG4_9ACTN</name>
<evidence type="ECO:0000313" key="2">
    <source>
        <dbReference type="Proteomes" id="UP001144313"/>
    </source>
</evidence>
<evidence type="ECO:0000313" key="1">
    <source>
        <dbReference type="EMBL" id="GLI44733.1"/>
    </source>
</evidence>
<proteinExistence type="predicted"/>
<dbReference type="RefSeq" id="WP_270117397.1">
    <property type="nucleotide sequence ID" value="NZ_BAAAOL010000001.1"/>
</dbReference>
<comment type="caution">
    <text evidence="1">The sequence shown here is derived from an EMBL/GenBank/DDBJ whole genome shotgun (WGS) entry which is preliminary data.</text>
</comment>
<dbReference type="AlphaFoldDB" id="A0A9W6GDG4"/>
<keyword evidence="2" id="KW-1185">Reference proteome</keyword>
<accession>A0A9W6GDG4</accession>
<dbReference type="Proteomes" id="UP001144313">
    <property type="component" value="Unassembled WGS sequence"/>
</dbReference>
<sequence length="117" mass="12824">MYYPMIYTGLTDLRDAIRDDFEAEGYAFLRPESSEAEAAIDSGEYAAITYRGGDTAIIEDFPSVNPRIINLPVASDGSLDGALAARVIRAHLEGWGHQGIAEIEEEIDQFRRQAGTA</sequence>
<organism evidence="1 2">
    <name type="scientific">Glycomyces algeriensis</name>
    <dbReference type="NCBI Taxonomy" id="256037"/>
    <lineage>
        <taxon>Bacteria</taxon>
        <taxon>Bacillati</taxon>
        <taxon>Actinomycetota</taxon>
        <taxon>Actinomycetes</taxon>
        <taxon>Glycomycetales</taxon>
        <taxon>Glycomycetaceae</taxon>
        <taxon>Glycomyces</taxon>
    </lineage>
</organism>
<reference evidence="1" key="1">
    <citation type="submission" date="2022-12" db="EMBL/GenBank/DDBJ databases">
        <title>Reference genome sequencing for broad-spectrum identification of bacterial and archaeal isolates by mass spectrometry.</title>
        <authorList>
            <person name="Sekiguchi Y."/>
            <person name="Tourlousse D.M."/>
        </authorList>
    </citation>
    <scope>NUCLEOTIDE SEQUENCE</scope>
    <source>
        <strain evidence="1">LLR39Z86</strain>
    </source>
</reference>
<protein>
    <submittedName>
        <fullName evidence="1">Uncharacterized protein</fullName>
    </submittedName>
</protein>
<dbReference type="EMBL" id="BSDT01000001">
    <property type="protein sequence ID" value="GLI44733.1"/>
    <property type="molecule type" value="Genomic_DNA"/>
</dbReference>